<organism evidence="1 2">
    <name type="scientific">Paramuricea clavata</name>
    <name type="common">Red gorgonian</name>
    <name type="synonym">Violescent sea-whip</name>
    <dbReference type="NCBI Taxonomy" id="317549"/>
    <lineage>
        <taxon>Eukaryota</taxon>
        <taxon>Metazoa</taxon>
        <taxon>Cnidaria</taxon>
        <taxon>Anthozoa</taxon>
        <taxon>Octocorallia</taxon>
        <taxon>Malacalcyonacea</taxon>
        <taxon>Plexauridae</taxon>
        <taxon>Paramuricea</taxon>
    </lineage>
</organism>
<dbReference type="SUPFAM" id="SSF56672">
    <property type="entry name" value="DNA/RNA polymerases"/>
    <property type="match status" value="1"/>
</dbReference>
<dbReference type="InterPro" id="IPR043502">
    <property type="entry name" value="DNA/RNA_pol_sf"/>
</dbReference>
<feature type="non-terminal residue" evidence="1">
    <location>
        <position position="162"/>
    </location>
</feature>
<reference evidence="1" key="1">
    <citation type="submission" date="2020-04" db="EMBL/GenBank/DDBJ databases">
        <authorList>
            <person name="Alioto T."/>
            <person name="Alioto T."/>
            <person name="Gomez Garrido J."/>
        </authorList>
    </citation>
    <scope>NUCLEOTIDE SEQUENCE</scope>
    <source>
        <strain evidence="1">A484AB</strain>
    </source>
</reference>
<gene>
    <name evidence="1" type="ORF">PACLA_8A018179</name>
</gene>
<evidence type="ECO:0000313" key="1">
    <source>
        <dbReference type="EMBL" id="CAB4046193.1"/>
    </source>
</evidence>
<dbReference type="Gene3D" id="3.10.10.10">
    <property type="entry name" value="HIV Type 1 Reverse Transcriptase, subunit A, domain 1"/>
    <property type="match status" value="1"/>
</dbReference>
<comment type="caution">
    <text evidence="1">The sequence shown here is derived from an EMBL/GenBank/DDBJ whole genome shotgun (WGS) entry which is preliminary data.</text>
</comment>
<dbReference type="EMBL" id="CACRXK020047251">
    <property type="protein sequence ID" value="CAB4046193.1"/>
    <property type="molecule type" value="Genomic_DNA"/>
</dbReference>
<proteinExistence type="predicted"/>
<protein>
    <submittedName>
        <fullName evidence="1">Uncharacterized protein</fullName>
    </submittedName>
</protein>
<name>A0A6S7LVX8_PARCT</name>
<keyword evidence="2" id="KW-1185">Reference proteome</keyword>
<evidence type="ECO:0000313" key="2">
    <source>
        <dbReference type="Proteomes" id="UP001152795"/>
    </source>
</evidence>
<accession>A0A6S7LVX8</accession>
<dbReference type="Proteomes" id="UP001152795">
    <property type="component" value="Unassembled WGS sequence"/>
</dbReference>
<dbReference type="AlphaFoldDB" id="A0A6S7LVX8"/>
<sequence length="162" mass="17705">MVADVVHPIIGRDFFDGPGRNIVLDPLNRSYSARSITASLTPGTDSSFQCAKTTVPLNPGAEPFFPSEPTEDNCTREAKQLVTEYINYFQDVPCSSPALFSPIRIDTGNNAPVFSKARPLFGEKAEAVKDILKSLVEKQIIEPVNDCVEWASPIHVVPKDGN</sequence>